<name>A0A3B0R672_9ZZZZ</name>
<reference evidence="2" key="1">
    <citation type="submission" date="2018-06" db="EMBL/GenBank/DDBJ databases">
        <authorList>
            <person name="Zhirakovskaya E."/>
        </authorList>
    </citation>
    <scope>NUCLEOTIDE SEQUENCE</scope>
</reference>
<dbReference type="AlphaFoldDB" id="A0A3B0R672"/>
<protein>
    <recommendedName>
        <fullName evidence="1">Formyl transferase N-terminal domain-containing protein</fullName>
    </recommendedName>
</protein>
<dbReference type="EMBL" id="UOED01000029">
    <property type="protein sequence ID" value="VAV87689.1"/>
    <property type="molecule type" value="Genomic_DNA"/>
</dbReference>
<gene>
    <name evidence="2" type="ORF">MNBD_ALPHA02-940</name>
</gene>
<dbReference type="SUPFAM" id="SSF53328">
    <property type="entry name" value="Formyltransferase"/>
    <property type="match status" value="1"/>
</dbReference>
<dbReference type="GO" id="GO:0004479">
    <property type="term" value="F:methionyl-tRNA formyltransferase activity"/>
    <property type="evidence" value="ECO:0007669"/>
    <property type="project" value="TreeGrafter"/>
</dbReference>
<dbReference type="Pfam" id="PF00551">
    <property type="entry name" value="Formyl_trans_N"/>
    <property type="match status" value="1"/>
</dbReference>
<accession>A0A3B0R672</accession>
<organism evidence="2">
    <name type="scientific">hydrothermal vent metagenome</name>
    <dbReference type="NCBI Taxonomy" id="652676"/>
    <lineage>
        <taxon>unclassified sequences</taxon>
        <taxon>metagenomes</taxon>
        <taxon>ecological metagenomes</taxon>
    </lineage>
</organism>
<sequence length="276" mass="31480">MRIAYFGGDMFYPCLELLLGSGHEIIALYTNLPDSDEYDYTKNICAQGESLGLPVLNSKPANDDITDLRRKGCDMILSAGYRYKIPPWQGGSLRYGINIHPSFLPEGGGPMPLPFVIIKGLEKTGVTLHKLSQHWDDGDIVLQDKIHLRGNENLEDLLRESQTLATKLLRRFLDSPEDCWNKAFPQVRQPGDYWPMAPTDRFVVDYNKGVDRVEKYLRAHRFINPDGMVEFVSGVRFWQQDHQYDPGTIISQDNNIYTMAAADGLVSFKLERHQLE</sequence>
<dbReference type="Gene3D" id="3.40.50.12230">
    <property type="match status" value="1"/>
</dbReference>
<feature type="domain" description="Formyl transferase N-terminal" evidence="1">
    <location>
        <begin position="65"/>
        <end position="170"/>
    </location>
</feature>
<dbReference type="PANTHER" id="PTHR11138:SF5">
    <property type="entry name" value="METHIONYL-TRNA FORMYLTRANSFERASE, MITOCHONDRIAL"/>
    <property type="match status" value="1"/>
</dbReference>
<evidence type="ECO:0000313" key="2">
    <source>
        <dbReference type="EMBL" id="VAV87689.1"/>
    </source>
</evidence>
<dbReference type="InterPro" id="IPR002376">
    <property type="entry name" value="Formyl_transf_N"/>
</dbReference>
<dbReference type="GO" id="GO:0005829">
    <property type="term" value="C:cytosol"/>
    <property type="evidence" value="ECO:0007669"/>
    <property type="project" value="TreeGrafter"/>
</dbReference>
<proteinExistence type="predicted"/>
<dbReference type="PANTHER" id="PTHR11138">
    <property type="entry name" value="METHIONYL-TRNA FORMYLTRANSFERASE"/>
    <property type="match status" value="1"/>
</dbReference>
<evidence type="ECO:0000259" key="1">
    <source>
        <dbReference type="Pfam" id="PF00551"/>
    </source>
</evidence>
<dbReference type="InterPro" id="IPR036477">
    <property type="entry name" value="Formyl_transf_N_sf"/>
</dbReference>